<evidence type="ECO:0000313" key="2">
    <source>
        <dbReference type="EMBL" id="KAF8876701.1"/>
    </source>
</evidence>
<dbReference type="AlphaFoldDB" id="A0A9P5NB96"/>
<keyword evidence="1" id="KW-1133">Transmembrane helix</keyword>
<evidence type="ECO:0000313" key="3">
    <source>
        <dbReference type="Proteomes" id="UP000724874"/>
    </source>
</evidence>
<dbReference type="EMBL" id="JADNYJ010000179">
    <property type="protein sequence ID" value="KAF8876701.1"/>
    <property type="molecule type" value="Genomic_DNA"/>
</dbReference>
<gene>
    <name evidence="2" type="ORF">CPB84DRAFT_1752361</name>
</gene>
<dbReference type="Gene3D" id="2.60.120.260">
    <property type="entry name" value="Galactose-binding domain-like"/>
    <property type="match status" value="1"/>
</dbReference>
<organism evidence="2 3">
    <name type="scientific">Gymnopilus junonius</name>
    <name type="common">Spectacular rustgill mushroom</name>
    <name type="synonym">Gymnopilus spectabilis subsp. junonius</name>
    <dbReference type="NCBI Taxonomy" id="109634"/>
    <lineage>
        <taxon>Eukaryota</taxon>
        <taxon>Fungi</taxon>
        <taxon>Dikarya</taxon>
        <taxon>Basidiomycota</taxon>
        <taxon>Agaricomycotina</taxon>
        <taxon>Agaricomycetes</taxon>
        <taxon>Agaricomycetidae</taxon>
        <taxon>Agaricales</taxon>
        <taxon>Agaricineae</taxon>
        <taxon>Hymenogastraceae</taxon>
        <taxon>Gymnopilus</taxon>
    </lineage>
</organism>
<feature type="transmembrane region" description="Helical" evidence="1">
    <location>
        <begin position="220"/>
        <end position="242"/>
    </location>
</feature>
<protein>
    <submittedName>
        <fullName evidence="2">Uncharacterized protein</fullName>
    </submittedName>
</protein>
<sequence>METFVGIYGAKRPGHGEYTIKLDNHVFPTLSGASNVSVYNQTLFQTTVPNGQHTITLINAEDATLDVDYVSFEGQVGKQTEPLVPSTFQDNDPAFQYFPRSSWTQSPRPGTFSGSTGTNSQYLVSVDNGPWHTFSARKASVRPHQVLYYGGNLGRGVHTLKLKFAGTNGTTGIFQVDFTNIYSAPSLGAHVGPSIRELEARDLSNVQALQLPSRYIPKSVIAGLSFTSILAFFALGFSLYLLSRQRRSKKEKA</sequence>
<dbReference type="OrthoDB" id="2564234at2759"/>
<keyword evidence="1" id="KW-0472">Membrane</keyword>
<reference evidence="2" key="1">
    <citation type="submission" date="2020-11" db="EMBL/GenBank/DDBJ databases">
        <authorList>
            <consortium name="DOE Joint Genome Institute"/>
            <person name="Ahrendt S."/>
            <person name="Riley R."/>
            <person name="Andreopoulos W."/>
            <person name="LaButti K."/>
            <person name="Pangilinan J."/>
            <person name="Ruiz-duenas F.J."/>
            <person name="Barrasa J.M."/>
            <person name="Sanchez-Garcia M."/>
            <person name="Camarero S."/>
            <person name="Miyauchi S."/>
            <person name="Serrano A."/>
            <person name="Linde D."/>
            <person name="Babiker R."/>
            <person name="Drula E."/>
            <person name="Ayuso-Fernandez I."/>
            <person name="Pacheco R."/>
            <person name="Padilla G."/>
            <person name="Ferreira P."/>
            <person name="Barriuso J."/>
            <person name="Kellner H."/>
            <person name="Castanera R."/>
            <person name="Alfaro M."/>
            <person name="Ramirez L."/>
            <person name="Pisabarro A.G."/>
            <person name="Kuo A."/>
            <person name="Tritt A."/>
            <person name="Lipzen A."/>
            <person name="He G."/>
            <person name="Yan M."/>
            <person name="Ng V."/>
            <person name="Cullen D."/>
            <person name="Martin F."/>
            <person name="Rosso M.-N."/>
            <person name="Henrissat B."/>
            <person name="Hibbett D."/>
            <person name="Martinez A.T."/>
            <person name="Grigoriev I.V."/>
        </authorList>
    </citation>
    <scope>NUCLEOTIDE SEQUENCE</scope>
    <source>
        <strain evidence="2">AH 44721</strain>
    </source>
</reference>
<comment type="caution">
    <text evidence="2">The sequence shown here is derived from an EMBL/GenBank/DDBJ whole genome shotgun (WGS) entry which is preliminary data.</text>
</comment>
<accession>A0A9P5NB96</accession>
<name>A0A9P5NB96_GYMJU</name>
<evidence type="ECO:0000256" key="1">
    <source>
        <dbReference type="SAM" id="Phobius"/>
    </source>
</evidence>
<proteinExistence type="predicted"/>
<dbReference type="Proteomes" id="UP000724874">
    <property type="component" value="Unassembled WGS sequence"/>
</dbReference>
<keyword evidence="3" id="KW-1185">Reference proteome</keyword>
<keyword evidence="1" id="KW-0812">Transmembrane</keyword>